<dbReference type="Proteomes" id="UP001060261">
    <property type="component" value="Chromosome"/>
</dbReference>
<evidence type="ECO:0000256" key="2">
    <source>
        <dbReference type="ARBA" id="ARBA00022692"/>
    </source>
</evidence>
<dbReference type="EMBL" id="CP104213">
    <property type="protein sequence ID" value="UWX64428.1"/>
    <property type="molecule type" value="Genomic_DNA"/>
</dbReference>
<evidence type="ECO:0000256" key="6">
    <source>
        <dbReference type="SAM" id="Phobius"/>
    </source>
</evidence>
<name>A0ABY5YH74_9DEIO</name>
<dbReference type="Pfam" id="PF04228">
    <property type="entry name" value="Zn_peptidase"/>
    <property type="match status" value="1"/>
</dbReference>
<evidence type="ECO:0000256" key="3">
    <source>
        <dbReference type="ARBA" id="ARBA00022989"/>
    </source>
</evidence>
<dbReference type="InterPro" id="IPR007343">
    <property type="entry name" value="Uncharacterised_pept_Zn_put"/>
</dbReference>
<accession>A0ABY5YH74</accession>
<dbReference type="PANTHER" id="PTHR30168:SF0">
    <property type="entry name" value="INNER MEMBRANE PROTEIN"/>
    <property type="match status" value="1"/>
</dbReference>
<dbReference type="RefSeq" id="WP_260560702.1">
    <property type="nucleotide sequence ID" value="NZ_BAABEC010000076.1"/>
</dbReference>
<keyword evidence="8" id="KW-1185">Reference proteome</keyword>
<evidence type="ECO:0000313" key="7">
    <source>
        <dbReference type="EMBL" id="UWX64428.1"/>
    </source>
</evidence>
<feature type="transmembrane region" description="Helical" evidence="6">
    <location>
        <begin position="29"/>
        <end position="48"/>
    </location>
</feature>
<evidence type="ECO:0000256" key="5">
    <source>
        <dbReference type="SAM" id="MobiDB-lite"/>
    </source>
</evidence>
<keyword evidence="2 6" id="KW-0812">Transmembrane</keyword>
<feature type="region of interest" description="Disordered" evidence="5">
    <location>
        <begin position="57"/>
        <end position="90"/>
    </location>
</feature>
<gene>
    <name evidence="7" type="ORF">N0D28_01800</name>
</gene>
<comment type="subcellular location">
    <subcellularLocation>
        <location evidence="1">Membrane</location>
        <topology evidence="1">Single-pass membrane protein</topology>
    </subcellularLocation>
</comment>
<keyword evidence="4 6" id="KW-0472">Membrane</keyword>
<sequence length="304" mass="31795">MDWKNLPGSGNIEDRRGGGGGGGIPGGGVAVGGIGAVIIALIAMFFGIDPSSILGGGNSGGSVQQSQPQAQSQPQRQSQGQTRTSTPPADITGQFVEKILGSTNDVWTKVFQAAGKQYTPPTLVLYSGRTQGGCGTANSAVGPFYCPLDSKVYLDTSFFDEMKQKLGGGGDFAYAYVIAHEIGHHVQNELGISDQAERAQRSAKSEAAANQVSVRLELQADCFAGVWGNKTAQYTKITQTDVQQALSTASAIGDDNLQKQGRGYAVPDSFTHGTAAQRTKWFTTGLKGGDPNQCDTFKGAYSSL</sequence>
<proteinExistence type="predicted"/>
<evidence type="ECO:0000256" key="1">
    <source>
        <dbReference type="ARBA" id="ARBA00004167"/>
    </source>
</evidence>
<keyword evidence="3 6" id="KW-1133">Transmembrane helix</keyword>
<feature type="compositionally biased region" description="Low complexity" evidence="5">
    <location>
        <begin position="61"/>
        <end position="81"/>
    </location>
</feature>
<evidence type="ECO:0000256" key="4">
    <source>
        <dbReference type="ARBA" id="ARBA00023136"/>
    </source>
</evidence>
<dbReference type="PANTHER" id="PTHR30168">
    <property type="entry name" value="PUTATIVE MEMBRANE PROTEIN YPFJ"/>
    <property type="match status" value="1"/>
</dbReference>
<evidence type="ECO:0000313" key="8">
    <source>
        <dbReference type="Proteomes" id="UP001060261"/>
    </source>
</evidence>
<protein>
    <submittedName>
        <fullName evidence="7">Neutral zinc metallopeptidase</fullName>
    </submittedName>
</protein>
<organism evidence="7 8">
    <name type="scientific">Deinococcus rubellus</name>
    <dbReference type="NCBI Taxonomy" id="1889240"/>
    <lineage>
        <taxon>Bacteria</taxon>
        <taxon>Thermotogati</taxon>
        <taxon>Deinococcota</taxon>
        <taxon>Deinococci</taxon>
        <taxon>Deinococcales</taxon>
        <taxon>Deinococcaceae</taxon>
        <taxon>Deinococcus</taxon>
    </lineage>
</organism>
<reference evidence="7" key="1">
    <citation type="submission" date="2022-09" db="EMBL/GenBank/DDBJ databases">
        <title>genome sequence of Deinococcus rubellus.</title>
        <authorList>
            <person name="Srinivasan S."/>
        </authorList>
    </citation>
    <scope>NUCLEOTIDE SEQUENCE</scope>
    <source>
        <strain evidence="7">Ant6</strain>
    </source>
</reference>
<feature type="region of interest" description="Disordered" evidence="5">
    <location>
        <begin position="1"/>
        <end position="21"/>
    </location>
</feature>